<accession>A0AAD7JWA4</accession>
<dbReference type="SMART" id="SM00339">
    <property type="entry name" value="FH"/>
    <property type="match status" value="1"/>
</dbReference>
<dbReference type="Proteomes" id="UP001215598">
    <property type="component" value="Unassembled WGS sequence"/>
</dbReference>
<dbReference type="PROSITE" id="PS50039">
    <property type="entry name" value="FORK_HEAD_3"/>
    <property type="match status" value="1"/>
</dbReference>
<keyword evidence="1 2" id="KW-0238">DNA-binding</keyword>
<dbReference type="Pfam" id="PF00250">
    <property type="entry name" value="Forkhead"/>
    <property type="match status" value="1"/>
</dbReference>
<evidence type="ECO:0000313" key="5">
    <source>
        <dbReference type="EMBL" id="KAJ7773150.1"/>
    </source>
</evidence>
<name>A0AAD7JWA4_9AGAR</name>
<dbReference type="GO" id="GO:0000978">
    <property type="term" value="F:RNA polymerase II cis-regulatory region sequence-specific DNA binding"/>
    <property type="evidence" value="ECO:0007669"/>
    <property type="project" value="TreeGrafter"/>
</dbReference>
<evidence type="ECO:0000259" key="4">
    <source>
        <dbReference type="PROSITE" id="PS50039"/>
    </source>
</evidence>
<dbReference type="InterPro" id="IPR001766">
    <property type="entry name" value="Fork_head_dom"/>
</dbReference>
<feature type="region of interest" description="Disordered" evidence="3">
    <location>
        <begin position="1"/>
        <end position="20"/>
    </location>
</feature>
<dbReference type="GO" id="GO:0000981">
    <property type="term" value="F:DNA-binding transcription factor activity, RNA polymerase II-specific"/>
    <property type="evidence" value="ECO:0007669"/>
    <property type="project" value="TreeGrafter"/>
</dbReference>
<dbReference type="InterPro" id="IPR036388">
    <property type="entry name" value="WH-like_DNA-bd_sf"/>
</dbReference>
<reference evidence="5" key="1">
    <citation type="submission" date="2023-03" db="EMBL/GenBank/DDBJ databases">
        <title>Massive genome expansion in bonnet fungi (Mycena s.s.) driven by repeated elements and novel gene families across ecological guilds.</title>
        <authorList>
            <consortium name="Lawrence Berkeley National Laboratory"/>
            <person name="Harder C.B."/>
            <person name="Miyauchi S."/>
            <person name="Viragh M."/>
            <person name="Kuo A."/>
            <person name="Thoen E."/>
            <person name="Andreopoulos B."/>
            <person name="Lu D."/>
            <person name="Skrede I."/>
            <person name="Drula E."/>
            <person name="Henrissat B."/>
            <person name="Morin E."/>
            <person name="Kohler A."/>
            <person name="Barry K."/>
            <person name="LaButti K."/>
            <person name="Morin E."/>
            <person name="Salamov A."/>
            <person name="Lipzen A."/>
            <person name="Mereny Z."/>
            <person name="Hegedus B."/>
            <person name="Baldrian P."/>
            <person name="Stursova M."/>
            <person name="Weitz H."/>
            <person name="Taylor A."/>
            <person name="Grigoriev I.V."/>
            <person name="Nagy L.G."/>
            <person name="Martin F."/>
            <person name="Kauserud H."/>
        </authorList>
    </citation>
    <scope>NUCLEOTIDE SEQUENCE</scope>
    <source>
        <strain evidence="5">CBHHK182m</strain>
    </source>
</reference>
<feature type="domain" description="Fork-head" evidence="4">
    <location>
        <begin position="55"/>
        <end position="148"/>
    </location>
</feature>
<evidence type="ECO:0000313" key="6">
    <source>
        <dbReference type="Proteomes" id="UP001215598"/>
    </source>
</evidence>
<evidence type="ECO:0000256" key="2">
    <source>
        <dbReference type="PROSITE-ProRule" id="PRU00089"/>
    </source>
</evidence>
<proteinExistence type="predicted"/>
<dbReference type="CDD" id="cd00059">
    <property type="entry name" value="FH_FOX"/>
    <property type="match status" value="1"/>
</dbReference>
<dbReference type="PANTHER" id="PTHR11829:SF343">
    <property type="entry name" value="FORK-HEAD DOMAIN-CONTAINING PROTEIN"/>
    <property type="match status" value="1"/>
</dbReference>
<dbReference type="InterPro" id="IPR050211">
    <property type="entry name" value="FOX_domain-containing"/>
</dbReference>
<keyword evidence="2" id="KW-0539">Nucleus</keyword>
<keyword evidence="6" id="KW-1185">Reference proteome</keyword>
<dbReference type="GO" id="GO:0030154">
    <property type="term" value="P:cell differentiation"/>
    <property type="evidence" value="ECO:0007669"/>
    <property type="project" value="TreeGrafter"/>
</dbReference>
<dbReference type="PRINTS" id="PR00053">
    <property type="entry name" value="FORKHEAD"/>
</dbReference>
<gene>
    <name evidence="5" type="ORF">B0H16DRAFT_1304684</name>
</gene>
<comment type="subcellular location">
    <subcellularLocation>
        <location evidence="2">Nucleus</location>
    </subcellularLocation>
</comment>
<feature type="DNA-binding region" description="Fork-head" evidence="2">
    <location>
        <begin position="55"/>
        <end position="148"/>
    </location>
</feature>
<comment type="caution">
    <text evidence="5">The sequence shown here is derived from an EMBL/GenBank/DDBJ whole genome shotgun (WGS) entry which is preliminary data.</text>
</comment>
<dbReference type="AlphaFoldDB" id="A0AAD7JWA4"/>
<dbReference type="Gene3D" id="1.10.10.10">
    <property type="entry name" value="Winged helix-like DNA-binding domain superfamily/Winged helix DNA-binding domain"/>
    <property type="match status" value="1"/>
</dbReference>
<feature type="region of interest" description="Disordered" evidence="3">
    <location>
        <begin position="143"/>
        <end position="163"/>
    </location>
</feature>
<dbReference type="GO" id="GO:0009653">
    <property type="term" value="P:anatomical structure morphogenesis"/>
    <property type="evidence" value="ECO:0007669"/>
    <property type="project" value="TreeGrafter"/>
</dbReference>
<sequence>MKQSKFHNTSTTISAEDQGQNLSVETRDLVRQQAKLPLGSPVNLWSLPNQDEDKRPTTTMPVLIKLAICGSSSNTLTYRDICFAIAERFEWYRKSRDPKAWKASVRHALSFHQAFKRLPGKNDSSLTKGGPWTVDLSLGDGFKRAKKRRSNPSVQGKGISRRQ</sequence>
<dbReference type="EMBL" id="JARKIB010000013">
    <property type="protein sequence ID" value="KAJ7773150.1"/>
    <property type="molecule type" value="Genomic_DNA"/>
</dbReference>
<protein>
    <recommendedName>
        <fullName evidence="4">Fork-head domain-containing protein</fullName>
    </recommendedName>
</protein>
<dbReference type="SUPFAM" id="SSF46785">
    <property type="entry name" value="Winged helix' DNA-binding domain"/>
    <property type="match status" value="1"/>
</dbReference>
<dbReference type="PANTHER" id="PTHR11829">
    <property type="entry name" value="FORKHEAD BOX PROTEIN"/>
    <property type="match status" value="1"/>
</dbReference>
<organism evidence="5 6">
    <name type="scientific">Mycena metata</name>
    <dbReference type="NCBI Taxonomy" id="1033252"/>
    <lineage>
        <taxon>Eukaryota</taxon>
        <taxon>Fungi</taxon>
        <taxon>Dikarya</taxon>
        <taxon>Basidiomycota</taxon>
        <taxon>Agaricomycotina</taxon>
        <taxon>Agaricomycetes</taxon>
        <taxon>Agaricomycetidae</taxon>
        <taxon>Agaricales</taxon>
        <taxon>Marasmiineae</taxon>
        <taxon>Mycenaceae</taxon>
        <taxon>Mycena</taxon>
    </lineage>
</organism>
<dbReference type="InterPro" id="IPR036390">
    <property type="entry name" value="WH_DNA-bd_sf"/>
</dbReference>
<dbReference type="GO" id="GO:0005634">
    <property type="term" value="C:nucleus"/>
    <property type="evidence" value="ECO:0007669"/>
    <property type="project" value="UniProtKB-SubCell"/>
</dbReference>
<evidence type="ECO:0000256" key="3">
    <source>
        <dbReference type="SAM" id="MobiDB-lite"/>
    </source>
</evidence>
<evidence type="ECO:0000256" key="1">
    <source>
        <dbReference type="ARBA" id="ARBA00023125"/>
    </source>
</evidence>